<organism evidence="2 3">
    <name type="scientific">Saccharibacillus alkalitolerans</name>
    <dbReference type="NCBI Taxonomy" id="2705290"/>
    <lineage>
        <taxon>Bacteria</taxon>
        <taxon>Bacillati</taxon>
        <taxon>Bacillota</taxon>
        <taxon>Bacilli</taxon>
        <taxon>Bacillales</taxon>
        <taxon>Paenibacillaceae</taxon>
        <taxon>Saccharibacillus</taxon>
    </lineage>
</organism>
<evidence type="ECO:0000313" key="3">
    <source>
        <dbReference type="Proteomes" id="UP000800303"/>
    </source>
</evidence>
<dbReference type="Gene3D" id="3.90.1200.10">
    <property type="match status" value="1"/>
</dbReference>
<reference evidence="2 3" key="1">
    <citation type="submission" date="2020-01" db="EMBL/GenBank/DDBJ databases">
        <title>Polyphasic characterisation and genomic insights into a novel alkali tolerant bacterium VR-M41.</title>
        <authorList>
            <person name="Vemuluri V.R."/>
        </authorList>
    </citation>
    <scope>NUCLEOTIDE SEQUENCE [LARGE SCALE GENOMIC DNA]</scope>
    <source>
        <strain evidence="2 3">VR-M41</strain>
    </source>
</reference>
<name>A0ABX0F3Q2_9BACL</name>
<accession>A0ABX0F3Q2</accession>
<dbReference type="PANTHER" id="PTHR41283">
    <property type="entry name" value="AMINOGLYCOSIDE PHOSPHOTRANSFERASE"/>
    <property type="match status" value="1"/>
</dbReference>
<dbReference type="Pfam" id="PF01636">
    <property type="entry name" value="APH"/>
    <property type="match status" value="1"/>
</dbReference>
<sequence>MNGLDGANGMNDRENQTIQNAPELLGREVAPLGEIIEAYPMNGCASGDRKYKVHFHGYDSAYLLRLFGESSLSLKRAEFEALHRMQALTVHCSRPIAMGRWGTEGLYFLLVSYIDGTDAGQALPLSSKPQQLRIGMQAGEELRRIRCHSAPAGTEDWRSRYRRRTERELELLQKHGISSRGLEAAAEKIRSAAGLTEKRPSAFLHGNFDPAHLIVQGGRLTGVIGFGRFGWGDPLYDFARLGLHSRSVSPLFCTGQILGYHGGQEPGREFWGFYALYAASGAVSLAAESLGRPREELFTAIELADRLAADHDGFADDSPSWFGVL</sequence>
<dbReference type="InterPro" id="IPR011009">
    <property type="entry name" value="Kinase-like_dom_sf"/>
</dbReference>
<feature type="domain" description="Aminoglycoside phosphotransferase" evidence="1">
    <location>
        <begin position="52"/>
        <end position="268"/>
    </location>
</feature>
<dbReference type="InterPro" id="IPR002575">
    <property type="entry name" value="Aminoglycoside_PTrfase"/>
</dbReference>
<dbReference type="Proteomes" id="UP000800303">
    <property type="component" value="Unassembled WGS sequence"/>
</dbReference>
<protein>
    <submittedName>
        <fullName evidence="2">Aminoglycoside phosphotransferase family protein</fullName>
    </submittedName>
</protein>
<evidence type="ECO:0000313" key="2">
    <source>
        <dbReference type="EMBL" id="NGZ75607.1"/>
    </source>
</evidence>
<gene>
    <name evidence="2" type="ORF">GYN08_09750</name>
</gene>
<dbReference type="RefSeq" id="WP_166274028.1">
    <property type="nucleotide sequence ID" value="NZ_JAAFGS010000003.1"/>
</dbReference>
<dbReference type="SUPFAM" id="SSF56112">
    <property type="entry name" value="Protein kinase-like (PK-like)"/>
    <property type="match status" value="1"/>
</dbReference>
<dbReference type="EMBL" id="JAAFGS010000003">
    <property type="protein sequence ID" value="NGZ75607.1"/>
    <property type="molecule type" value="Genomic_DNA"/>
</dbReference>
<keyword evidence="3" id="KW-1185">Reference proteome</keyword>
<dbReference type="PANTHER" id="PTHR41283:SF1">
    <property type="entry name" value="AMINOGLYCOSIDE PHOSPHOTRANSFERASE DOMAIN-CONTAINING PROTEIN"/>
    <property type="match status" value="1"/>
</dbReference>
<proteinExistence type="predicted"/>
<comment type="caution">
    <text evidence="2">The sequence shown here is derived from an EMBL/GenBank/DDBJ whole genome shotgun (WGS) entry which is preliminary data.</text>
</comment>
<evidence type="ECO:0000259" key="1">
    <source>
        <dbReference type="Pfam" id="PF01636"/>
    </source>
</evidence>